<dbReference type="InterPro" id="IPR022998">
    <property type="entry name" value="ThiamineP_synth_TenI"/>
</dbReference>
<dbReference type="GO" id="GO:0009228">
    <property type="term" value="P:thiamine biosynthetic process"/>
    <property type="evidence" value="ECO:0007669"/>
    <property type="project" value="UniProtKB-KW"/>
</dbReference>
<dbReference type="InterPro" id="IPR036206">
    <property type="entry name" value="ThiamineP_synth_sf"/>
</dbReference>
<dbReference type="AlphaFoldDB" id="A0A4V1LAG6"/>
<dbReference type="NCBIfam" id="TIGR00693">
    <property type="entry name" value="thiE"/>
    <property type="match status" value="1"/>
</dbReference>
<feature type="binding site" evidence="9">
    <location>
        <position position="294"/>
    </location>
    <ligand>
        <name>4-amino-2-methyl-5-(diphosphooxymethyl)pyrimidine</name>
        <dbReference type="ChEBI" id="CHEBI:57841"/>
    </ligand>
</feature>
<feature type="binding site" evidence="9">
    <location>
        <position position="275"/>
    </location>
    <ligand>
        <name>Mg(2+)</name>
        <dbReference type="ChEBI" id="CHEBI:18420"/>
    </ligand>
</feature>
<comment type="catalytic activity">
    <reaction evidence="8 9 10">
        <text>2-[(2R,5Z)-2-carboxy-4-methylthiazol-5(2H)-ylidene]ethyl phosphate + 4-amino-2-methyl-5-(diphosphooxymethyl)pyrimidine + 2 H(+) = thiamine phosphate + CO2 + diphosphate</text>
        <dbReference type="Rhea" id="RHEA:47844"/>
        <dbReference type="ChEBI" id="CHEBI:15378"/>
        <dbReference type="ChEBI" id="CHEBI:16526"/>
        <dbReference type="ChEBI" id="CHEBI:33019"/>
        <dbReference type="ChEBI" id="CHEBI:37575"/>
        <dbReference type="ChEBI" id="CHEBI:57841"/>
        <dbReference type="ChEBI" id="CHEBI:62899"/>
        <dbReference type="EC" id="2.5.1.3"/>
    </reaction>
</comment>
<feature type="domain" description="Thiamine phosphate synthase/TenI" evidence="12">
    <location>
        <begin position="198"/>
        <end position="379"/>
    </location>
</feature>
<keyword evidence="4 9" id="KW-0460">Magnesium</keyword>
<feature type="binding site" evidence="9">
    <location>
        <begin position="320"/>
        <end position="322"/>
    </location>
    <ligand>
        <name>2-[(2R,5Z)-2-carboxy-4-methylthiazol-5(2H)-ylidene]ethyl phosphate</name>
        <dbReference type="ChEBI" id="CHEBI:62899"/>
    </ligand>
</feature>
<comment type="similarity">
    <text evidence="9 10">Belongs to the thiamine-phosphate synthase family.</text>
</comment>
<dbReference type="GO" id="GO:0009229">
    <property type="term" value="P:thiamine diphosphate biosynthetic process"/>
    <property type="evidence" value="ECO:0007669"/>
    <property type="project" value="UniProtKB-UniRule"/>
</dbReference>
<name>A0A4V1LAG6_9BACT</name>
<dbReference type="GO" id="GO:0005737">
    <property type="term" value="C:cytoplasm"/>
    <property type="evidence" value="ECO:0007669"/>
    <property type="project" value="TreeGrafter"/>
</dbReference>
<evidence type="ECO:0000256" key="5">
    <source>
        <dbReference type="ARBA" id="ARBA00022977"/>
    </source>
</evidence>
<feature type="binding site" evidence="9">
    <location>
        <begin position="223"/>
        <end position="227"/>
    </location>
    <ligand>
        <name>4-amino-2-methyl-5-(diphosphooxymethyl)pyrimidine</name>
        <dbReference type="ChEBI" id="CHEBI:57841"/>
    </ligand>
</feature>
<comment type="pathway">
    <text evidence="1 9 11">Cofactor biosynthesis; thiamine diphosphate biosynthesis; thiamine phosphate from 4-amino-2-methyl-5-diphosphomethylpyrimidine and 4-methyl-5-(2-phosphoethyl)-thiazole: step 1/1.</text>
</comment>
<dbReference type="Pfam" id="PF02581">
    <property type="entry name" value="TMP-TENI"/>
    <property type="match status" value="2"/>
</dbReference>
<dbReference type="GO" id="GO:0000287">
    <property type="term" value="F:magnesium ion binding"/>
    <property type="evidence" value="ECO:0007669"/>
    <property type="project" value="UniProtKB-UniRule"/>
</dbReference>
<keyword evidence="5 9" id="KW-0784">Thiamine biosynthesis</keyword>
<dbReference type="SUPFAM" id="SSF51391">
    <property type="entry name" value="Thiamin phosphate synthase"/>
    <property type="match status" value="2"/>
</dbReference>
<dbReference type="PANTHER" id="PTHR20857:SF15">
    <property type="entry name" value="THIAMINE-PHOSPHATE SYNTHASE"/>
    <property type="match status" value="1"/>
</dbReference>
<evidence type="ECO:0000256" key="7">
    <source>
        <dbReference type="ARBA" id="ARBA00047851"/>
    </source>
</evidence>
<evidence type="ECO:0000256" key="1">
    <source>
        <dbReference type="ARBA" id="ARBA00005165"/>
    </source>
</evidence>
<comment type="caution">
    <text evidence="9">Lacks conserved residue(s) required for the propagation of feature annotation.</text>
</comment>
<comment type="catalytic activity">
    <reaction evidence="7 9 10">
        <text>2-(2-carboxy-4-methylthiazol-5-yl)ethyl phosphate + 4-amino-2-methyl-5-(diphosphooxymethyl)pyrimidine + 2 H(+) = thiamine phosphate + CO2 + diphosphate</text>
        <dbReference type="Rhea" id="RHEA:47848"/>
        <dbReference type="ChEBI" id="CHEBI:15378"/>
        <dbReference type="ChEBI" id="CHEBI:16526"/>
        <dbReference type="ChEBI" id="CHEBI:33019"/>
        <dbReference type="ChEBI" id="CHEBI:37575"/>
        <dbReference type="ChEBI" id="CHEBI:57841"/>
        <dbReference type="ChEBI" id="CHEBI:62890"/>
        <dbReference type="EC" id="2.5.1.3"/>
    </reaction>
</comment>
<sequence>MSSSDFWKIAITPEIPVSDEAGKIRHLLTHAGFTRVHLRHPGLTVAEVSSILVDIPASLHHRISVHSRHMDFEMPHVGLHLSSKHAIPTCHHGGMLSKSCHSLTEVSALSDKCDYLFLSPIFDSLSKAGYTSRFSLDAGFRQAIRDRNVIALGGITPQNIHTVKRAGFAGAAMLGAIPWNNCINEFIQYNPTDHMVQFITDGTPEQCVSQVCESVKGGVRWVQLRMKDAAPDVVKSTALSILPICRQAGAIFIINDHPHVALEVGADGVHLGKNDMPPSEARRLLGSDAIIGATANSLDDVKAASNEPIDYIGLGPLHFTYTKKNLAAVLGFDGVASILDDMRSNSIDIPVVVIGGVTPDDIPALVKAGADGVAVSGAIAHADDISQAAHRFIELI</sequence>
<evidence type="ECO:0000256" key="9">
    <source>
        <dbReference type="HAMAP-Rule" id="MF_00097"/>
    </source>
</evidence>
<dbReference type="NCBIfam" id="NF000736">
    <property type="entry name" value="PRK00043.2-3"/>
    <property type="match status" value="1"/>
</dbReference>
<evidence type="ECO:0000259" key="12">
    <source>
        <dbReference type="Pfam" id="PF02581"/>
    </source>
</evidence>
<dbReference type="Proteomes" id="UP000711407">
    <property type="component" value="Unassembled WGS sequence"/>
</dbReference>
<dbReference type="HAMAP" id="MF_00097">
    <property type="entry name" value="TMP_synthase"/>
    <property type="match status" value="1"/>
</dbReference>
<dbReference type="Gene3D" id="3.20.20.70">
    <property type="entry name" value="Aldolase class I"/>
    <property type="match status" value="2"/>
</dbReference>
<evidence type="ECO:0000256" key="10">
    <source>
        <dbReference type="RuleBase" id="RU003826"/>
    </source>
</evidence>
<evidence type="ECO:0000256" key="4">
    <source>
        <dbReference type="ARBA" id="ARBA00022842"/>
    </source>
</evidence>
<dbReference type="EC" id="2.5.1.3" evidence="9"/>
<dbReference type="GO" id="GO:0004789">
    <property type="term" value="F:thiamine-phosphate diphosphorylase activity"/>
    <property type="evidence" value="ECO:0007669"/>
    <property type="project" value="UniProtKB-UniRule"/>
</dbReference>
<dbReference type="CDD" id="cd00564">
    <property type="entry name" value="TMP_TenI"/>
    <property type="match status" value="2"/>
</dbReference>
<evidence type="ECO:0000256" key="3">
    <source>
        <dbReference type="ARBA" id="ARBA00022723"/>
    </source>
</evidence>
<keyword evidence="2 9" id="KW-0808">Transferase</keyword>
<comment type="caution">
    <text evidence="13">The sequence shown here is derived from an EMBL/GenBank/DDBJ whole genome shotgun (WGS) entry which is preliminary data.</text>
</comment>
<comment type="catalytic activity">
    <reaction evidence="6 9 10">
        <text>4-methyl-5-(2-phosphooxyethyl)-thiazole + 4-amino-2-methyl-5-(diphosphooxymethyl)pyrimidine + H(+) = thiamine phosphate + diphosphate</text>
        <dbReference type="Rhea" id="RHEA:22328"/>
        <dbReference type="ChEBI" id="CHEBI:15378"/>
        <dbReference type="ChEBI" id="CHEBI:33019"/>
        <dbReference type="ChEBI" id="CHEBI:37575"/>
        <dbReference type="ChEBI" id="CHEBI:57841"/>
        <dbReference type="ChEBI" id="CHEBI:58296"/>
        <dbReference type="EC" id="2.5.1.3"/>
    </reaction>
</comment>
<accession>A0A4V1LAG6</accession>
<dbReference type="InterPro" id="IPR034291">
    <property type="entry name" value="TMP_synthase"/>
</dbReference>
<reference evidence="13" key="1">
    <citation type="journal article" date="2021" name="PeerJ">
        <title>Extensive microbial diversity within the chicken gut microbiome revealed by metagenomics and culture.</title>
        <authorList>
            <person name="Gilroy R."/>
            <person name="Ravi A."/>
            <person name="Getino M."/>
            <person name="Pursley I."/>
            <person name="Horton D.L."/>
            <person name="Alikhan N.F."/>
            <person name="Baker D."/>
            <person name="Gharbi K."/>
            <person name="Hall N."/>
            <person name="Watson M."/>
            <person name="Adriaenssens E.M."/>
            <person name="Foster-Nyarko E."/>
            <person name="Jarju S."/>
            <person name="Secka A."/>
            <person name="Antonio M."/>
            <person name="Oren A."/>
            <person name="Chaudhuri R.R."/>
            <person name="La Ragione R."/>
            <person name="Hildebrand F."/>
            <person name="Pallen M.J."/>
        </authorList>
    </citation>
    <scope>NUCLEOTIDE SEQUENCE</scope>
    <source>
        <strain evidence="13">4100</strain>
    </source>
</reference>
<feature type="binding site" evidence="9">
    <location>
        <position position="323"/>
    </location>
    <ligand>
        <name>4-amino-2-methyl-5-(diphosphooxymethyl)pyrimidine</name>
        <dbReference type="ChEBI" id="CHEBI:57841"/>
    </ligand>
</feature>
<feature type="domain" description="Thiamine phosphate synthase/TenI" evidence="12">
    <location>
        <begin position="82"/>
        <end position="177"/>
    </location>
</feature>
<evidence type="ECO:0000256" key="8">
    <source>
        <dbReference type="ARBA" id="ARBA00047883"/>
    </source>
</evidence>
<evidence type="ECO:0000256" key="2">
    <source>
        <dbReference type="ARBA" id="ARBA00022679"/>
    </source>
</evidence>
<evidence type="ECO:0000313" key="13">
    <source>
        <dbReference type="EMBL" id="HJE39820.1"/>
    </source>
</evidence>
<dbReference type="EMBL" id="DYXT01000046">
    <property type="protein sequence ID" value="HJE39820.1"/>
    <property type="molecule type" value="Genomic_DNA"/>
</dbReference>
<evidence type="ECO:0000313" key="14">
    <source>
        <dbReference type="Proteomes" id="UP000711407"/>
    </source>
</evidence>
<comment type="cofactor">
    <cofactor evidence="9">
        <name>Mg(2+)</name>
        <dbReference type="ChEBI" id="CHEBI:18420"/>
    </cofactor>
    <text evidence="9">Binds 1 Mg(2+) ion per subunit.</text>
</comment>
<feature type="binding site" evidence="9">
    <location>
        <position position="356"/>
    </location>
    <ligand>
        <name>2-[(2R,5Z)-2-carboxy-4-methylthiazol-5(2H)-ylidene]ethyl phosphate</name>
        <dbReference type="ChEBI" id="CHEBI:62899"/>
    </ligand>
</feature>
<proteinExistence type="inferred from homology"/>
<evidence type="ECO:0000256" key="11">
    <source>
        <dbReference type="RuleBase" id="RU004253"/>
    </source>
</evidence>
<dbReference type="InterPro" id="IPR013785">
    <property type="entry name" value="Aldolase_TIM"/>
</dbReference>
<keyword evidence="3 9" id="KW-0479">Metal-binding</keyword>
<evidence type="ECO:0000256" key="6">
    <source>
        <dbReference type="ARBA" id="ARBA00047334"/>
    </source>
</evidence>
<organism evidence="13 14">
    <name type="scientific">Candidatus Amulumruptor caecigallinarius</name>
    <dbReference type="NCBI Taxonomy" id="2109911"/>
    <lineage>
        <taxon>Bacteria</taxon>
        <taxon>Pseudomonadati</taxon>
        <taxon>Bacteroidota</taxon>
        <taxon>Bacteroidia</taxon>
        <taxon>Bacteroidales</taxon>
        <taxon>Muribaculaceae</taxon>
        <taxon>Candidatus Amulumruptor</taxon>
    </lineage>
</organism>
<feature type="binding site" evidence="9">
    <location>
        <position position="256"/>
    </location>
    <ligand>
        <name>Mg(2+)</name>
        <dbReference type="ChEBI" id="CHEBI:18420"/>
    </ligand>
</feature>
<protein>
    <recommendedName>
        <fullName evidence="9">Thiamine-phosphate synthase</fullName>
        <shortName evidence="9">TP synthase</shortName>
        <shortName evidence="9">TPS</shortName>
        <ecNumber evidence="9">2.5.1.3</ecNumber>
    </recommendedName>
    <alternativeName>
        <fullName evidence="9">Thiamine-phosphate pyrophosphorylase</fullName>
        <shortName evidence="9">TMP pyrophosphorylase</shortName>
        <shortName evidence="9">TMP-PPase</shortName>
    </alternativeName>
</protein>
<feature type="binding site" evidence="9">
    <location>
        <position position="255"/>
    </location>
    <ligand>
        <name>4-amino-2-methyl-5-(diphosphooxymethyl)pyrimidine</name>
        <dbReference type="ChEBI" id="CHEBI:57841"/>
    </ligand>
</feature>
<comment type="function">
    <text evidence="9">Condenses 4-methyl-5-(beta-hydroxyethyl)thiazole monophosphate (THZ-P) and 2-methyl-4-amino-5-hydroxymethyl pyrimidine pyrophosphate (HMP-PP) to form thiamine monophosphate (TMP).</text>
</comment>
<dbReference type="PANTHER" id="PTHR20857">
    <property type="entry name" value="THIAMINE-PHOSPHATE PYROPHOSPHORYLASE"/>
    <property type="match status" value="1"/>
</dbReference>
<reference evidence="13" key="2">
    <citation type="submission" date="2021-09" db="EMBL/GenBank/DDBJ databases">
        <authorList>
            <person name="Gilroy R."/>
        </authorList>
    </citation>
    <scope>NUCLEOTIDE SEQUENCE</scope>
    <source>
        <strain evidence="13">4100</strain>
    </source>
</reference>
<gene>
    <name evidence="9" type="primary">thiE</name>
    <name evidence="13" type="ORF">K8V47_08710</name>
</gene>